<sequence>MISEVDVLIRLMMALFLGGLIGYERQACNKAAGLRTHVLVCIGSCLIMVLSINIYYSVQGLTNADPVRLAAQVVSGIGFLGAGTIMKEGPAVKGLTTAASLWVVSGVGLAIGSGYYISAVLATGLVFLTLSALSRFEKWVGHIGGAVSLLISAADKPGQIGRVCSRLGDYGLNIKDIKVEGCIDHNLILAITLNSLERLDITTVVANLMEVEGVFSVKVE</sequence>
<dbReference type="SUPFAM" id="SSF55021">
    <property type="entry name" value="ACT-like"/>
    <property type="match status" value="1"/>
</dbReference>
<feature type="transmembrane region" description="Helical" evidence="6">
    <location>
        <begin position="7"/>
        <end position="23"/>
    </location>
</feature>
<dbReference type="PANTHER" id="PTHR33778">
    <property type="entry name" value="PROTEIN MGTC"/>
    <property type="match status" value="1"/>
</dbReference>
<dbReference type="PROSITE" id="PS51671">
    <property type="entry name" value="ACT"/>
    <property type="match status" value="1"/>
</dbReference>
<evidence type="ECO:0000256" key="5">
    <source>
        <dbReference type="ARBA" id="ARBA00023136"/>
    </source>
</evidence>
<comment type="subcellular location">
    <subcellularLocation>
        <location evidence="1">Cell membrane</location>
        <topology evidence="1">Multi-pass membrane protein</topology>
    </subcellularLocation>
</comment>
<dbReference type="GO" id="GO:0005886">
    <property type="term" value="C:plasma membrane"/>
    <property type="evidence" value="ECO:0007669"/>
    <property type="project" value="UniProtKB-SubCell"/>
</dbReference>
<name>A0A645CUQ0_9ZZZZ</name>
<evidence type="ECO:0000313" key="8">
    <source>
        <dbReference type="EMBL" id="MPM80856.1"/>
    </source>
</evidence>
<keyword evidence="5 6" id="KW-0472">Membrane</keyword>
<comment type="caution">
    <text evidence="8">The sequence shown here is derived from an EMBL/GenBank/DDBJ whole genome shotgun (WGS) entry which is preliminary data.</text>
</comment>
<dbReference type="InterPro" id="IPR002912">
    <property type="entry name" value="ACT_dom"/>
</dbReference>
<keyword evidence="3 6" id="KW-0812">Transmembrane</keyword>
<evidence type="ECO:0000256" key="1">
    <source>
        <dbReference type="ARBA" id="ARBA00004651"/>
    </source>
</evidence>
<keyword evidence="2" id="KW-1003">Cell membrane</keyword>
<dbReference type="InterPro" id="IPR049177">
    <property type="entry name" value="MgtC_SapB_SrpB_YhiD_N"/>
</dbReference>
<evidence type="ECO:0000259" key="7">
    <source>
        <dbReference type="PROSITE" id="PS51671"/>
    </source>
</evidence>
<proteinExistence type="predicted"/>
<dbReference type="Pfam" id="PF02308">
    <property type="entry name" value="MgtC"/>
    <property type="match status" value="1"/>
</dbReference>
<organism evidence="8">
    <name type="scientific">bioreactor metagenome</name>
    <dbReference type="NCBI Taxonomy" id="1076179"/>
    <lineage>
        <taxon>unclassified sequences</taxon>
        <taxon>metagenomes</taxon>
        <taxon>ecological metagenomes</taxon>
    </lineage>
</organism>
<gene>
    <name evidence="8" type="primary">sapB_10</name>
    <name evidence="8" type="ORF">SDC9_127907</name>
</gene>
<dbReference type="InterPro" id="IPR045865">
    <property type="entry name" value="ACT-like_dom_sf"/>
</dbReference>
<evidence type="ECO:0000256" key="2">
    <source>
        <dbReference type="ARBA" id="ARBA00022475"/>
    </source>
</evidence>
<reference evidence="8" key="1">
    <citation type="submission" date="2019-08" db="EMBL/GenBank/DDBJ databases">
        <authorList>
            <person name="Kucharzyk K."/>
            <person name="Murdoch R.W."/>
            <person name="Higgins S."/>
            <person name="Loffler F."/>
        </authorList>
    </citation>
    <scope>NUCLEOTIDE SEQUENCE</scope>
</reference>
<feature type="transmembrane region" description="Helical" evidence="6">
    <location>
        <begin position="67"/>
        <end position="86"/>
    </location>
</feature>
<dbReference type="PANTHER" id="PTHR33778:SF1">
    <property type="entry name" value="MAGNESIUM TRANSPORTER YHID-RELATED"/>
    <property type="match status" value="1"/>
</dbReference>
<evidence type="ECO:0000256" key="4">
    <source>
        <dbReference type="ARBA" id="ARBA00022989"/>
    </source>
</evidence>
<evidence type="ECO:0000256" key="6">
    <source>
        <dbReference type="SAM" id="Phobius"/>
    </source>
</evidence>
<feature type="transmembrane region" description="Helical" evidence="6">
    <location>
        <begin position="106"/>
        <end position="128"/>
    </location>
</feature>
<dbReference type="EMBL" id="VSSQ01030351">
    <property type="protein sequence ID" value="MPM80856.1"/>
    <property type="molecule type" value="Genomic_DNA"/>
</dbReference>
<protein>
    <submittedName>
        <fullName evidence="8">Protein SapB</fullName>
    </submittedName>
</protein>
<dbReference type="InterPro" id="IPR003416">
    <property type="entry name" value="MgtC/SapB/SrpB/YhiD_fam"/>
</dbReference>
<accession>A0A645CUQ0</accession>
<dbReference type="Gene3D" id="3.30.70.260">
    <property type="match status" value="1"/>
</dbReference>
<keyword evidence="4 6" id="KW-1133">Transmembrane helix</keyword>
<evidence type="ECO:0000256" key="3">
    <source>
        <dbReference type="ARBA" id="ARBA00022692"/>
    </source>
</evidence>
<dbReference type="PRINTS" id="PR01837">
    <property type="entry name" value="MGTCSAPBPROT"/>
</dbReference>
<feature type="transmembrane region" description="Helical" evidence="6">
    <location>
        <begin position="35"/>
        <end position="55"/>
    </location>
</feature>
<dbReference type="AlphaFoldDB" id="A0A645CUQ0"/>
<feature type="domain" description="ACT" evidence="7">
    <location>
        <begin position="148"/>
        <end position="220"/>
    </location>
</feature>